<dbReference type="Proteomes" id="UP000638918">
    <property type="component" value="Unassembled WGS sequence"/>
</dbReference>
<dbReference type="EMBL" id="JACSQU010000002">
    <property type="protein sequence ID" value="MBD7941722.1"/>
    <property type="molecule type" value="Genomic_DNA"/>
</dbReference>
<evidence type="ECO:0008006" key="3">
    <source>
        <dbReference type="Google" id="ProtNLM"/>
    </source>
</evidence>
<dbReference type="InterPro" id="IPR017946">
    <property type="entry name" value="PLC-like_Pdiesterase_TIM-brl"/>
</dbReference>
<evidence type="ECO:0000313" key="1">
    <source>
        <dbReference type="EMBL" id="MBD7941722.1"/>
    </source>
</evidence>
<protein>
    <recommendedName>
        <fullName evidence="3">GP-PDE domain-containing protein</fullName>
    </recommendedName>
</protein>
<proteinExistence type="predicted"/>
<evidence type="ECO:0000313" key="2">
    <source>
        <dbReference type="Proteomes" id="UP000638918"/>
    </source>
</evidence>
<gene>
    <name evidence="1" type="ORF">H9656_10025</name>
</gene>
<dbReference type="SUPFAM" id="SSF51695">
    <property type="entry name" value="PLC-like phosphodiesterases"/>
    <property type="match status" value="1"/>
</dbReference>
<dbReference type="Gene3D" id="3.20.20.190">
    <property type="entry name" value="Phosphatidylinositol (PI) phosphodiesterase"/>
    <property type="match status" value="1"/>
</dbReference>
<reference evidence="1 2" key="1">
    <citation type="submission" date="2020-08" db="EMBL/GenBank/DDBJ databases">
        <title>A Genomic Blueprint of the Chicken Gut Microbiome.</title>
        <authorList>
            <person name="Gilroy R."/>
            <person name="Ravi A."/>
            <person name="Getino M."/>
            <person name="Pursley I."/>
            <person name="Horton D.L."/>
            <person name="Alikhan N.-F."/>
            <person name="Baker D."/>
            <person name="Gharbi K."/>
            <person name="Hall N."/>
            <person name="Watson M."/>
            <person name="Adriaenssens E.M."/>
            <person name="Foster-Nyarko E."/>
            <person name="Jarju S."/>
            <person name="Secka A."/>
            <person name="Antonio M."/>
            <person name="Oren A."/>
            <person name="Chaudhuri R."/>
            <person name="La Ragione R.M."/>
            <person name="Hildebrand F."/>
            <person name="Pallen M.J."/>
        </authorList>
    </citation>
    <scope>NUCLEOTIDE SEQUENCE [LARGE SCALE GENOMIC DNA]</scope>
    <source>
        <strain evidence="1 2">Sa3CVA3</strain>
    </source>
</reference>
<comment type="caution">
    <text evidence="1">The sequence shown here is derived from an EMBL/GenBank/DDBJ whole genome shotgun (WGS) entry which is preliminary data.</text>
</comment>
<sequence>MLYTNSIEAIYKNYLDGFRHFEIDLVGLADGSIITAHDGSEKQFGIEDNRTFGEVNFDEVRLKSPAGYTIMTAERLLDIVKRLNIYMILDIKNRHKDVYTKIYNLAEARGLLHLVIPQAYNEATVASVRNLGFPNWLMTFWGIGGRPPEKKVEFCEIHKPSIVWMRSDWWSPDFEAKVRDTGVEQIGLHAGMNNVRSREMLRRGLHVMNDCSYISEYTSDVDVENLKRQVDTLYRLYLRRAGDPAGVENKVKRLIDGKATMNDISIEITNSVEYGDLKSGAKPPREIQ</sequence>
<name>A0ABR8R2N3_9CAUL</name>
<accession>A0ABR8R2N3</accession>
<organism evidence="1 2">
    <name type="scientific">Brevundimonas guildfordensis</name>
    <dbReference type="NCBI Taxonomy" id="2762241"/>
    <lineage>
        <taxon>Bacteria</taxon>
        <taxon>Pseudomonadati</taxon>
        <taxon>Pseudomonadota</taxon>
        <taxon>Alphaproteobacteria</taxon>
        <taxon>Caulobacterales</taxon>
        <taxon>Caulobacteraceae</taxon>
        <taxon>Brevundimonas</taxon>
    </lineage>
</organism>
<dbReference type="RefSeq" id="WP_191744118.1">
    <property type="nucleotide sequence ID" value="NZ_JACSQU010000002.1"/>
</dbReference>
<keyword evidence="2" id="KW-1185">Reference proteome</keyword>